<organism evidence="1 2">
    <name type="scientific">Legionella pneumophila (strain Lens)</name>
    <dbReference type="NCBI Taxonomy" id="297245"/>
    <lineage>
        <taxon>Bacteria</taxon>
        <taxon>Pseudomonadati</taxon>
        <taxon>Pseudomonadota</taxon>
        <taxon>Gammaproteobacteria</taxon>
        <taxon>Legionellales</taxon>
        <taxon>Legionellaceae</taxon>
        <taxon>Legionella</taxon>
    </lineage>
</organism>
<evidence type="ECO:0000313" key="2">
    <source>
        <dbReference type="Proteomes" id="UP000002517"/>
    </source>
</evidence>
<sequence length="387" mass="44684">MISFQDGVKLIEKDSTSIQSRESELLGKGFTKKLLMVNQEQETFLAKSPDPLSVQEVFRGYIPEKKLDSTTEAVQKHLFSLELELSFIEVLIPCFMRVLFADQLITPEVYLHIDKNNHIFVLSKLLNGFDEFLYSKVAGKFGYILDHKKIPSRKDLDLTEQEAYLVGQLYAAALIFNHWDILNSRLLNAGKIEISGQTKACIVDFGFCLHLSYKGRHTDSLCLDDENFSYGKRINYRFFSLDYNRDYRHRFALPFDTMVGTLLPHTLIEDLYQLSGNDRLSTAMRNGFAAMIKQADKSIRSNPKLYEEVFSECLQSISNESSVKAEDLPYFLNMNYYLGKIGDDNLFSIIKGRIRDCFRLLSCFEQGIDPRILHENARDTYYKVNSF</sequence>
<evidence type="ECO:0000313" key="1">
    <source>
        <dbReference type="EMBL" id="CAH16594.1"/>
    </source>
</evidence>
<dbReference type="KEGG" id="lpf:lpl2354"/>
<gene>
    <name evidence="1" type="ordered locus">lpl2354</name>
</gene>
<name>Q5WU19_LEGPL</name>
<dbReference type="AlphaFoldDB" id="Q5WU19"/>
<reference evidence="1 2" key="1">
    <citation type="journal article" date="2004" name="Nat. Genet.">
        <title>Evidence in the Legionella pneumophila genome for exploitation of host cell functions and high genome plasticity.</title>
        <authorList>
            <person name="Cazalet C."/>
            <person name="Rusniok C."/>
            <person name="Bruggemann H."/>
            <person name="Zidane N."/>
            <person name="Magnier A."/>
            <person name="Ma L."/>
            <person name="Tichit M."/>
            <person name="Jarraud S."/>
            <person name="Bouchier C."/>
            <person name="Vandenesch F."/>
            <person name="Kunst F."/>
            <person name="Etienne J."/>
            <person name="Glaser P."/>
            <person name="Buchrieser C."/>
        </authorList>
    </citation>
    <scope>NUCLEOTIDE SEQUENCE [LARGE SCALE GENOMIC DNA]</scope>
    <source>
        <strain evidence="1 2">Lens</strain>
    </source>
</reference>
<dbReference type="EMBL" id="CR628337">
    <property type="protein sequence ID" value="CAH16594.1"/>
    <property type="molecule type" value="Genomic_DNA"/>
</dbReference>
<accession>Q5WU19</accession>
<dbReference type="LegioList" id="lpl2354"/>
<protein>
    <submittedName>
        <fullName evidence="1">Uncharacterized protein</fullName>
    </submittedName>
</protein>
<dbReference type="HOGENOM" id="CLU_713289_0_0_6"/>
<proteinExistence type="predicted"/>
<dbReference type="Proteomes" id="UP000002517">
    <property type="component" value="Chromosome"/>
</dbReference>
<dbReference type="RefSeq" id="WP_011216317.1">
    <property type="nucleotide sequence ID" value="NC_006369.1"/>
</dbReference>